<comment type="caution">
    <text evidence="9">The sequence shown here is derived from an EMBL/GenBank/DDBJ whole genome shotgun (WGS) entry which is preliminary data.</text>
</comment>
<dbReference type="InterPro" id="IPR050366">
    <property type="entry name" value="BP-dependent_transpt_permease"/>
</dbReference>
<dbReference type="Pfam" id="PF12911">
    <property type="entry name" value="OppC_N"/>
    <property type="match status" value="1"/>
</dbReference>
<dbReference type="CDD" id="cd06261">
    <property type="entry name" value="TM_PBP2"/>
    <property type="match status" value="1"/>
</dbReference>
<dbReference type="InterPro" id="IPR035906">
    <property type="entry name" value="MetI-like_sf"/>
</dbReference>
<feature type="transmembrane region" description="Helical" evidence="7">
    <location>
        <begin position="256"/>
        <end position="282"/>
    </location>
</feature>
<proteinExistence type="inferred from homology"/>
<keyword evidence="3" id="KW-1003">Cell membrane</keyword>
<comment type="similarity">
    <text evidence="7">Belongs to the binding-protein-dependent transport system permease family.</text>
</comment>
<evidence type="ECO:0000256" key="6">
    <source>
        <dbReference type="ARBA" id="ARBA00023136"/>
    </source>
</evidence>
<dbReference type="InterPro" id="IPR000515">
    <property type="entry name" value="MetI-like"/>
</dbReference>
<protein>
    <submittedName>
        <fullName evidence="9">ABC transporter permease</fullName>
    </submittedName>
</protein>
<evidence type="ECO:0000256" key="1">
    <source>
        <dbReference type="ARBA" id="ARBA00004651"/>
    </source>
</evidence>
<evidence type="ECO:0000256" key="2">
    <source>
        <dbReference type="ARBA" id="ARBA00022448"/>
    </source>
</evidence>
<name>A0ABW3LNY0_9BACI</name>
<keyword evidence="2 7" id="KW-0813">Transport</keyword>
<dbReference type="InterPro" id="IPR025966">
    <property type="entry name" value="OppC_N"/>
</dbReference>
<evidence type="ECO:0000313" key="10">
    <source>
        <dbReference type="Proteomes" id="UP001597040"/>
    </source>
</evidence>
<dbReference type="RefSeq" id="WP_390362452.1">
    <property type="nucleotide sequence ID" value="NZ_JBHTKJ010000028.1"/>
</dbReference>
<comment type="subcellular location">
    <subcellularLocation>
        <location evidence="1 7">Cell membrane</location>
        <topology evidence="1 7">Multi-pass membrane protein</topology>
    </subcellularLocation>
</comment>
<keyword evidence="4 7" id="KW-0812">Transmembrane</keyword>
<sequence>MGLIRNEVKLSEVKYNFKKQQRKLFINRLVSNKLMVTGGTILIFLTIMALLGPLIVSYNPYEMVVSDRLQGPNAEHLLGTDNFGRDLLSRIAYGAQTTLGVGLAVATLSSIFGMIIGLYASYYRFLDHILMRISDGLMSIPAILLAIALMAALGPMTINVIIALSIVYTPYVARVIRSSALVVREQTYIEAMEAQGASSWRIIWRHIMPNTISPLVIQATFIFAEAIIVEAALSFLGAGVPAPDPSWGNILYDGKIVIFNAWWMTVFPGITIALSVLGLNLLGDGFRDLIDPHIKNTKK</sequence>
<dbReference type="PROSITE" id="PS50928">
    <property type="entry name" value="ABC_TM1"/>
    <property type="match status" value="1"/>
</dbReference>
<dbReference type="Proteomes" id="UP001597040">
    <property type="component" value="Unassembled WGS sequence"/>
</dbReference>
<keyword evidence="6 7" id="KW-0472">Membrane</keyword>
<reference evidence="10" key="1">
    <citation type="journal article" date="2019" name="Int. J. Syst. Evol. Microbiol.">
        <title>The Global Catalogue of Microorganisms (GCM) 10K type strain sequencing project: providing services to taxonomists for standard genome sequencing and annotation.</title>
        <authorList>
            <consortium name="The Broad Institute Genomics Platform"/>
            <consortium name="The Broad Institute Genome Sequencing Center for Infectious Disease"/>
            <person name="Wu L."/>
            <person name="Ma J."/>
        </authorList>
    </citation>
    <scope>NUCLEOTIDE SEQUENCE [LARGE SCALE GENOMIC DNA]</scope>
    <source>
        <strain evidence="10">CCUG 56754</strain>
    </source>
</reference>
<dbReference type="PANTHER" id="PTHR43386:SF6">
    <property type="entry name" value="ABC TRANSPORTER PERMEASE PROTEIN"/>
    <property type="match status" value="1"/>
</dbReference>
<dbReference type="PANTHER" id="PTHR43386">
    <property type="entry name" value="OLIGOPEPTIDE TRANSPORT SYSTEM PERMEASE PROTEIN APPC"/>
    <property type="match status" value="1"/>
</dbReference>
<keyword evidence="10" id="KW-1185">Reference proteome</keyword>
<dbReference type="Pfam" id="PF00528">
    <property type="entry name" value="BPD_transp_1"/>
    <property type="match status" value="1"/>
</dbReference>
<evidence type="ECO:0000256" key="7">
    <source>
        <dbReference type="RuleBase" id="RU363032"/>
    </source>
</evidence>
<feature type="transmembrane region" description="Helical" evidence="7">
    <location>
        <begin position="142"/>
        <end position="168"/>
    </location>
</feature>
<organism evidence="9 10">
    <name type="scientific">Virgibacillus byunsanensis</name>
    <dbReference type="NCBI Taxonomy" id="570945"/>
    <lineage>
        <taxon>Bacteria</taxon>
        <taxon>Bacillati</taxon>
        <taxon>Bacillota</taxon>
        <taxon>Bacilli</taxon>
        <taxon>Bacillales</taxon>
        <taxon>Bacillaceae</taxon>
        <taxon>Virgibacillus</taxon>
    </lineage>
</organism>
<evidence type="ECO:0000313" key="9">
    <source>
        <dbReference type="EMBL" id="MFD1038964.1"/>
    </source>
</evidence>
<dbReference type="SUPFAM" id="SSF161098">
    <property type="entry name" value="MetI-like"/>
    <property type="match status" value="1"/>
</dbReference>
<dbReference type="Gene3D" id="1.10.3720.10">
    <property type="entry name" value="MetI-like"/>
    <property type="match status" value="1"/>
</dbReference>
<feature type="transmembrane region" description="Helical" evidence="7">
    <location>
        <begin position="215"/>
        <end position="236"/>
    </location>
</feature>
<evidence type="ECO:0000256" key="3">
    <source>
        <dbReference type="ARBA" id="ARBA00022475"/>
    </source>
</evidence>
<evidence type="ECO:0000256" key="5">
    <source>
        <dbReference type="ARBA" id="ARBA00022989"/>
    </source>
</evidence>
<keyword evidence="5 7" id="KW-1133">Transmembrane helix</keyword>
<feature type="domain" description="ABC transmembrane type-1" evidence="8">
    <location>
        <begin position="95"/>
        <end position="283"/>
    </location>
</feature>
<feature type="transmembrane region" description="Helical" evidence="7">
    <location>
        <begin position="34"/>
        <end position="56"/>
    </location>
</feature>
<evidence type="ECO:0000256" key="4">
    <source>
        <dbReference type="ARBA" id="ARBA00022692"/>
    </source>
</evidence>
<evidence type="ECO:0000259" key="8">
    <source>
        <dbReference type="PROSITE" id="PS50928"/>
    </source>
</evidence>
<dbReference type="EMBL" id="JBHTKJ010000028">
    <property type="protein sequence ID" value="MFD1038964.1"/>
    <property type="molecule type" value="Genomic_DNA"/>
</dbReference>
<feature type="transmembrane region" description="Helical" evidence="7">
    <location>
        <begin position="99"/>
        <end position="122"/>
    </location>
</feature>
<accession>A0ABW3LNY0</accession>
<gene>
    <name evidence="9" type="ORF">ACFQ3N_11270</name>
</gene>